<dbReference type="SUPFAM" id="SSF55486">
    <property type="entry name" value="Metalloproteases ('zincins'), catalytic domain"/>
    <property type="match status" value="1"/>
</dbReference>
<evidence type="ECO:0000259" key="1">
    <source>
        <dbReference type="Pfam" id="PF01400"/>
    </source>
</evidence>
<dbReference type="InterPro" id="IPR024079">
    <property type="entry name" value="MetalloPept_cat_dom_sf"/>
</dbReference>
<name>A0AAW0BL23_9AGAR</name>
<reference evidence="2 3" key="1">
    <citation type="submission" date="2024-01" db="EMBL/GenBank/DDBJ databases">
        <title>A draft genome for a cacao thread blight-causing isolate of Paramarasmius palmivorus.</title>
        <authorList>
            <person name="Baruah I.K."/>
            <person name="Bukari Y."/>
            <person name="Amoako-Attah I."/>
            <person name="Meinhardt L.W."/>
            <person name="Bailey B.A."/>
            <person name="Cohen S.P."/>
        </authorList>
    </citation>
    <scope>NUCLEOTIDE SEQUENCE [LARGE SCALE GENOMIC DNA]</scope>
    <source>
        <strain evidence="2 3">GH-12</strain>
    </source>
</reference>
<dbReference type="Proteomes" id="UP001383192">
    <property type="component" value="Unassembled WGS sequence"/>
</dbReference>
<organism evidence="2 3">
    <name type="scientific">Paramarasmius palmivorus</name>
    <dbReference type="NCBI Taxonomy" id="297713"/>
    <lineage>
        <taxon>Eukaryota</taxon>
        <taxon>Fungi</taxon>
        <taxon>Dikarya</taxon>
        <taxon>Basidiomycota</taxon>
        <taxon>Agaricomycotina</taxon>
        <taxon>Agaricomycetes</taxon>
        <taxon>Agaricomycetidae</taxon>
        <taxon>Agaricales</taxon>
        <taxon>Marasmiineae</taxon>
        <taxon>Marasmiaceae</taxon>
        <taxon>Paramarasmius</taxon>
    </lineage>
</organism>
<protein>
    <recommendedName>
        <fullName evidence="1">Peptidase M12A domain-containing protein</fullName>
    </recommendedName>
</protein>
<evidence type="ECO:0000313" key="2">
    <source>
        <dbReference type="EMBL" id="KAK7026058.1"/>
    </source>
</evidence>
<proteinExistence type="predicted"/>
<dbReference type="GO" id="GO:0004222">
    <property type="term" value="F:metalloendopeptidase activity"/>
    <property type="evidence" value="ECO:0007669"/>
    <property type="project" value="InterPro"/>
</dbReference>
<dbReference type="GO" id="GO:0006508">
    <property type="term" value="P:proteolysis"/>
    <property type="evidence" value="ECO:0007669"/>
    <property type="project" value="InterPro"/>
</dbReference>
<accession>A0AAW0BL23</accession>
<gene>
    <name evidence="2" type="ORF">VNI00_015786</name>
</gene>
<dbReference type="EMBL" id="JAYKXP010000108">
    <property type="protein sequence ID" value="KAK7026058.1"/>
    <property type="molecule type" value="Genomic_DNA"/>
</dbReference>
<dbReference type="Pfam" id="PF01400">
    <property type="entry name" value="Astacin"/>
    <property type="match status" value="1"/>
</dbReference>
<evidence type="ECO:0000313" key="3">
    <source>
        <dbReference type="Proteomes" id="UP001383192"/>
    </source>
</evidence>
<dbReference type="AlphaFoldDB" id="A0AAW0BL23"/>
<feature type="domain" description="Peptidase M12A" evidence="1">
    <location>
        <begin position="5"/>
        <end position="158"/>
    </location>
</feature>
<sequence>MKGSTKNQEKAVKKTIQTWSKYANVRFQFEGEMKNSNIRIGFEKKGWWSAIGIDADSHFKDCASMNLELPDDETLSAEYAGLILHEFGHALGMLHEHQSPARGQCIHLKELEVYNYYRPLLNFKDTLVKSQVIDVYNDRDVSNFSNFDMHSIMMYAMPARLNKEGIDIPMNVNLSEMDKAFIMLNYPCRDEVRGPRDEENKDKEFTIYKALEVAGIPEKSPTAKKILDSVCPKQPDHKAAREEFIKYNRTVHDLHQLNKSFLASVDISAGHGIASQLYNLLNNDLVRAILRNIISKALADRGMMTDKRIPDTEESDLMSCIGALVRSPEFADVLWAIGKEFLPESSFKDKK</sequence>
<dbReference type="Gene3D" id="3.40.390.10">
    <property type="entry name" value="Collagenase (Catalytic Domain)"/>
    <property type="match status" value="1"/>
</dbReference>
<keyword evidence="3" id="KW-1185">Reference proteome</keyword>
<comment type="caution">
    <text evidence="2">The sequence shown here is derived from an EMBL/GenBank/DDBJ whole genome shotgun (WGS) entry which is preliminary data.</text>
</comment>
<dbReference type="InterPro" id="IPR001506">
    <property type="entry name" value="Peptidase_M12A"/>
</dbReference>